<evidence type="ECO:0000313" key="1">
    <source>
        <dbReference type="EMBL" id="TXK20943.1"/>
    </source>
</evidence>
<dbReference type="OrthoDB" id="1223654at2"/>
<dbReference type="AlphaFoldDB" id="A0A5C8IGG7"/>
<comment type="caution">
    <text evidence="1">The sequence shown here is derived from an EMBL/GenBank/DDBJ whole genome shotgun (WGS) entry which is preliminary data.</text>
</comment>
<keyword evidence="2" id="KW-1185">Reference proteome</keyword>
<evidence type="ECO:0008006" key="3">
    <source>
        <dbReference type="Google" id="ProtNLM"/>
    </source>
</evidence>
<reference evidence="1 2" key="1">
    <citation type="submission" date="2019-08" db="EMBL/GenBank/DDBJ databases">
        <authorList>
            <person name="Shi S."/>
        </authorList>
    </citation>
    <scope>NUCLEOTIDE SEQUENCE [LARGE SCALE GENOMIC DNA]</scope>
    <source>
        <strain evidence="1 2">GY10130</strain>
    </source>
</reference>
<dbReference type="Proteomes" id="UP000321926">
    <property type="component" value="Unassembled WGS sequence"/>
</dbReference>
<organism evidence="1 2">
    <name type="scientific">Pontibacter qinzhouensis</name>
    <dbReference type="NCBI Taxonomy" id="2603253"/>
    <lineage>
        <taxon>Bacteria</taxon>
        <taxon>Pseudomonadati</taxon>
        <taxon>Bacteroidota</taxon>
        <taxon>Cytophagia</taxon>
        <taxon>Cytophagales</taxon>
        <taxon>Hymenobacteraceae</taxon>
        <taxon>Pontibacter</taxon>
    </lineage>
</organism>
<accession>A0A5C8IGG7</accession>
<dbReference type="RefSeq" id="WP_147924292.1">
    <property type="nucleotide sequence ID" value="NZ_VRTY01000195.1"/>
</dbReference>
<protein>
    <recommendedName>
        <fullName evidence="3">Carboxypeptidase-like regulatory domain-containing protein</fullName>
    </recommendedName>
</protein>
<proteinExistence type="predicted"/>
<sequence>MRLLKILFTLFLFSSTILCVYGQRTIKGRVIDENLDKLPASRVYNADMLQLGEIDSEGFFEVSVPTESDKLIFGFLGYEFANVSIPANCNYLEVILLYRGTYHYRSNRKVDRLRKKDFDKLPELRKKAVEKGLFKMDSPCYTREFIPDKPQLDQIGKELRAKRKVNKRYFKDLAVGDTIRIPYSVSNGSDRTGRTTLIYYSYVVDGNQFDCIIEGVIVDKNRGYNGYNIIYKVTDTGQCKYASIIHEERDMKKGEVFRYNMKYFKVITE</sequence>
<name>A0A5C8IGG7_9BACT</name>
<dbReference type="EMBL" id="VRTY01000195">
    <property type="protein sequence ID" value="TXK20943.1"/>
    <property type="molecule type" value="Genomic_DNA"/>
</dbReference>
<evidence type="ECO:0000313" key="2">
    <source>
        <dbReference type="Proteomes" id="UP000321926"/>
    </source>
</evidence>
<gene>
    <name evidence="1" type="ORF">FVR03_23925</name>
</gene>